<dbReference type="NCBIfam" id="TIGR00747">
    <property type="entry name" value="fabH"/>
    <property type="match status" value="1"/>
</dbReference>
<evidence type="ECO:0000256" key="3">
    <source>
        <dbReference type="ARBA" id="ARBA00022490"/>
    </source>
</evidence>
<dbReference type="EMBL" id="PPED02000002">
    <property type="protein sequence ID" value="PWN70232.1"/>
    <property type="molecule type" value="Genomic_DNA"/>
</dbReference>
<keyword evidence="9" id="KW-0511">Multifunctional enzyme</keyword>
<dbReference type="Gene3D" id="3.40.47.10">
    <property type="match status" value="2"/>
</dbReference>
<comment type="caution">
    <text evidence="13">The sequence shown here is derived from an EMBL/GenBank/DDBJ whole genome shotgun (WGS) entry which is preliminary data.</text>
</comment>
<keyword evidence="4" id="KW-0444">Lipid biosynthesis</keyword>
<name>A0A316X8Z3_9FLAO</name>
<comment type="pathway">
    <text evidence="1">Lipid metabolism.</text>
</comment>
<feature type="domain" description="Beta-ketoacyl-[acyl-carrier-protein] synthase III C-terminal" evidence="11">
    <location>
        <begin position="240"/>
        <end position="330"/>
    </location>
</feature>
<dbReference type="Pfam" id="PF08541">
    <property type="entry name" value="ACP_syn_III_C"/>
    <property type="match status" value="1"/>
</dbReference>
<dbReference type="InterPro" id="IPR013747">
    <property type="entry name" value="ACP_syn_III_C"/>
</dbReference>
<dbReference type="AlphaFoldDB" id="A0A316X8Z3"/>
<keyword evidence="3" id="KW-0963">Cytoplasm</keyword>
<dbReference type="Proteomes" id="UP000236594">
    <property type="component" value="Unassembled WGS sequence"/>
</dbReference>
<dbReference type="GO" id="GO:0004315">
    <property type="term" value="F:3-oxoacyl-[acyl-carrier-protein] synthase activity"/>
    <property type="evidence" value="ECO:0007669"/>
    <property type="project" value="InterPro"/>
</dbReference>
<dbReference type="PANTHER" id="PTHR34069:SF2">
    <property type="entry name" value="BETA-KETOACYL-[ACYL-CARRIER-PROTEIN] SYNTHASE III"/>
    <property type="match status" value="1"/>
</dbReference>
<dbReference type="InterPro" id="IPR004655">
    <property type="entry name" value="FabH"/>
</dbReference>
<dbReference type="Pfam" id="PF08545">
    <property type="entry name" value="ACP_syn_III"/>
    <property type="match status" value="1"/>
</dbReference>
<dbReference type="SUPFAM" id="SSF53901">
    <property type="entry name" value="Thiolase-like"/>
    <property type="match status" value="1"/>
</dbReference>
<dbReference type="InterPro" id="IPR013751">
    <property type="entry name" value="ACP_syn_III_N"/>
</dbReference>
<keyword evidence="14" id="KW-1185">Reference proteome</keyword>
<proteinExistence type="inferred from homology"/>
<dbReference type="PANTHER" id="PTHR34069">
    <property type="entry name" value="3-OXOACYL-[ACYL-CARRIER-PROTEIN] SYNTHASE 3"/>
    <property type="match status" value="1"/>
</dbReference>
<keyword evidence="10" id="KW-0012">Acyltransferase</keyword>
<dbReference type="GO" id="GO:0044550">
    <property type="term" value="P:secondary metabolite biosynthetic process"/>
    <property type="evidence" value="ECO:0007669"/>
    <property type="project" value="TreeGrafter"/>
</dbReference>
<evidence type="ECO:0000256" key="1">
    <source>
        <dbReference type="ARBA" id="ARBA00005189"/>
    </source>
</evidence>
<reference evidence="13 14" key="1">
    <citation type="submission" date="2018-04" db="EMBL/GenBank/DDBJ databases">
        <title>Draft Genome Sequence of Phosphate-Solubilizing Chryseobacterium sp. ISE14 that is a Biocontrol and Plant Growth-Promoting Rhizobacterium Isolated from Cucumber.</title>
        <authorList>
            <person name="Jeong J.-J."/>
            <person name="Sang M.K."/>
            <person name="Choi I.-G."/>
            <person name="Kim K.D."/>
        </authorList>
    </citation>
    <scope>NUCLEOTIDE SEQUENCE [LARGE SCALE GENOMIC DNA]</scope>
    <source>
        <strain evidence="13 14">ISE14</strain>
    </source>
</reference>
<evidence type="ECO:0000256" key="10">
    <source>
        <dbReference type="ARBA" id="ARBA00023315"/>
    </source>
</evidence>
<evidence type="ECO:0000256" key="6">
    <source>
        <dbReference type="ARBA" id="ARBA00022832"/>
    </source>
</evidence>
<evidence type="ECO:0000256" key="8">
    <source>
        <dbReference type="ARBA" id="ARBA00023160"/>
    </source>
</evidence>
<dbReference type="InterPro" id="IPR016039">
    <property type="entry name" value="Thiolase-like"/>
</dbReference>
<evidence type="ECO:0000259" key="11">
    <source>
        <dbReference type="Pfam" id="PF08541"/>
    </source>
</evidence>
<accession>A0A316X8Z3</accession>
<feature type="domain" description="Beta-ketoacyl-[acyl-carrier-protein] synthase III N-terminal" evidence="12">
    <location>
        <begin position="108"/>
        <end position="189"/>
    </location>
</feature>
<dbReference type="NCBIfam" id="NF006829">
    <property type="entry name" value="PRK09352.1"/>
    <property type="match status" value="1"/>
</dbReference>
<keyword evidence="7" id="KW-0443">Lipid metabolism</keyword>
<evidence type="ECO:0000256" key="2">
    <source>
        <dbReference type="ARBA" id="ARBA00008642"/>
    </source>
</evidence>
<comment type="similarity">
    <text evidence="2">Belongs to the thiolase-like superfamily. FabH family.</text>
</comment>
<evidence type="ECO:0000256" key="9">
    <source>
        <dbReference type="ARBA" id="ARBA00023268"/>
    </source>
</evidence>
<gene>
    <name evidence="13" type="ORF">C1631_009600</name>
</gene>
<keyword evidence="5" id="KW-0808">Transferase</keyword>
<dbReference type="OrthoDB" id="9815506at2"/>
<dbReference type="CDD" id="cd00830">
    <property type="entry name" value="KAS_III"/>
    <property type="match status" value="1"/>
</dbReference>
<protein>
    <submittedName>
        <fullName evidence="13">Ketoacyl-ACP synthase III</fullName>
    </submittedName>
</protein>
<dbReference type="GO" id="GO:0006633">
    <property type="term" value="P:fatty acid biosynthetic process"/>
    <property type="evidence" value="ECO:0007669"/>
    <property type="project" value="UniProtKB-KW"/>
</dbReference>
<evidence type="ECO:0000256" key="4">
    <source>
        <dbReference type="ARBA" id="ARBA00022516"/>
    </source>
</evidence>
<evidence type="ECO:0000256" key="7">
    <source>
        <dbReference type="ARBA" id="ARBA00023098"/>
    </source>
</evidence>
<organism evidence="13 14">
    <name type="scientific">Chryseobacterium phosphatilyticum</name>
    <dbReference type="NCBI Taxonomy" id="475075"/>
    <lineage>
        <taxon>Bacteria</taxon>
        <taxon>Pseudomonadati</taxon>
        <taxon>Bacteroidota</taxon>
        <taxon>Flavobacteriia</taxon>
        <taxon>Flavobacteriales</taxon>
        <taxon>Weeksellaceae</taxon>
        <taxon>Chryseobacterium group</taxon>
        <taxon>Chryseobacterium</taxon>
    </lineage>
</organism>
<evidence type="ECO:0000313" key="14">
    <source>
        <dbReference type="Proteomes" id="UP000236594"/>
    </source>
</evidence>
<keyword evidence="8" id="KW-0275">Fatty acid biosynthesis</keyword>
<keyword evidence="6" id="KW-0276">Fatty acid metabolism</keyword>
<evidence type="ECO:0000256" key="5">
    <source>
        <dbReference type="ARBA" id="ARBA00022679"/>
    </source>
</evidence>
<evidence type="ECO:0000259" key="12">
    <source>
        <dbReference type="Pfam" id="PF08545"/>
    </source>
</evidence>
<evidence type="ECO:0000313" key="13">
    <source>
        <dbReference type="EMBL" id="PWN70232.1"/>
    </source>
</evidence>
<sequence>MMNTIISGFGHALPARIIDNQTIVNWINTTEEFIEKRTGVLTRRHISETETTSMLMANACYDAILKAGLSPEDIDMLIVNTLSPDYHDPSQACLLQPLVFLRDHIPVFDIRAQCSGLIYGMTIAEQFISTGKYKNILVCCGEVLSKRMDDSDDGRNLSILLGDGAGAVVLSASDISNKGIIDSNIHADGTYFQLLWTESPGTSGRVFNGDETTCPHFRMNGKQMFRHAVEKFTEITLQTLEKNNLTIEDIDVIIPHQPNMRILDAVMENLKLPKNKVRINVDQYGNIASASLPITLSEYMTEIPLEQREGKLALIVGYGSGATWGSILYKF</sequence>